<dbReference type="EMBL" id="WTYS01000001">
    <property type="protein sequence ID" value="MXO57601.1"/>
    <property type="molecule type" value="Genomic_DNA"/>
</dbReference>
<proteinExistence type="predicted"/>
<dbReference type="Gene3D" id="3.40.50.300">
    <property type="entry name" value="P-loop containing nucleotide triphosphate hydrolases"/>
    <property type="match status" value="1"/>
</dbReference>
<dbReference type="Pfam" id="PF13469">
    <property type="entry name" value="Sulfotransfer_3"/>
    <property type="match status" value="1"/>
</dbReference>
<name>A0A6I4SNT9_9SPHN</name>
<dbReference type="RefSeq" id="WP_160598662.1">
    <property type="nucleotide sequence ID" value="NZ_WTYS01000001.1"/>
</dbReference>
<keyword evidence="2" id="KW-1185">Reference proteome</keyword>
<evidence type="ECO:0000313" key="2">
    <source>
        <dbReference type="Proteomes" id="UP000468943"/>
    </source>
</evidence>
<reference evidence="1 2" key="1">
    <citation type="submission" date="2019-12" db="EMBL/GenBank/DDBJ databases">
        <title>Genomic-based taxomic classification of the family Erythrobacteraceae.</title>
        <authorList>
            <person name="Xu L."/>
        </authorList>
    </citation>
    <scope>NUCLEOTIDE SEQUENCE [LARGE SCALE GENOMIC DNA]</scope>
    <source>
        <strain evidence="1 2">JCM 17802</strain>
    </source>
</reference>
<sequence>MIERRRDAIKTHLFLLCPNNSGSTYLSRALATSPAVWSLEKEGQHMIGFAGPSTLESPWPLIWGSSEDSIAHFRDSPDYDWSRTKRAWYYHASAKRDDAPIFHTKAPPFLLIADQLANNFAGAAFLFMVRNPYAAMEGILRRHDRAGFLNRSPDLATVAARHLVTCLTAQRHNISEYAEISIDFRYEDLCASPQEISNQISNFLPEIGPLDLAQKLAIKGTYDEPLRDMNTEQIARLSAEEIAAANEVFRPNAELLSHFDYRIIET</sequence>
<dbReference type="Proteomes" id="UP000468943">
    <property type="component" value="Unassembled WGS sequence"/>
</dbReference>
<evidence type="ECO:0008006" key="3">
    <source>
        <dbReference type="Google" id="ProtNLM"/>
    </source>
</evidence>
<dbReference type="InterPro" id="IPR027417">
    <property type="entry name" value="P-loop_NTPase"/>
</dbReference>
<accession>A0A6I4SNT9</accession>
<dbReference type="SUPFAM" id="SSF52540">
    <property type="entry name" value="P-loop containing nucleoside triphosphate hydrolases"/>
    <property type="match status" value="1"/>
</dbReference>
<evidence type="ECO:0000313" key="1">
    <source>
        <dbReference type="EMBL" id="MXO57601.1"/>
    </source>
</evidence>
<gene>
    <name evidence="1" type="ORF">GRI36_12000</name>
</gene>
<protein>
    <recommendedName>
        <fullName evidence="3">Sulfotransferase family protein</fullName>
    </recommendedName>
</protein>
<dbReference type="OrthoDB" id="7067253at2"/>
<comment type="caution">
    <text evidence="1">The sequence shown here is derived from an EMBL/GenBank/DDBJ whole genome shotgun (WGS) entry which is preliminary data.</text>
</comment>
<organism evidence="1 2">
    <name type="scientific">Pontixanthobacter gangjinensis</name>
    <dbReference type="NCBI Taxonomy" id="1028742"/>
    <lineage>
        <taxon>Bacteria</taxon>
        <taxon>Pseudomonadati</taxon>
        <taxon>Pseudomonadota</taxon>
        <taxon>Alphaproteobacteria</taxon>
        <taxon>Sphingomonadales</taxon>
        <taxon>Erythrobacteraceae</taxon>
        <taxon>Pontixanthobacter</taxon>
    </lineage>
</organism>
<dbReference type="AlphaFoldDB" id="A0A6I4SNT9"/>